<accession>A0A379GA11</accession>
<evidence type="ECO:0000313" key="2">
    <source>
        <dbReference type="Proteomes" id="UP000254235"/>
    </source>
</evidence>
<dbReference type="EMBL" id="UGTP01000003">
    <property type="protein sequence ID" value="SUC37736.1"/>
    <property type="molecule type" value="Genomic_DNA"/>
</dbReference>
<gene>
    <name evidence="1" type="ORF">NCTC13043_02232</name>
</gene>
<sequence>MEICILGLRKYTVLVTQGYGHDESAPTPDGMFATNFVGVRNVIAIRLQHFGKPFAAVGADLSRPHIRKHPRNGKRICACNKMNAHI</sequence>
<dbReference type="RefSeq" id="WP_115084120.1">
    <property type="nucleotide sequence ID" value="NZ_UGTP01000003.1"/>
</dbReference>
<evidence type="ECO:0000313" key="1">
    <source>
        <dbReference type="EMBL" id="SUC37736.1"/>
    </source>
</evidence>
<protein>
    <submittedName>
        <fullName evidence="1">Uncharacterized protein</fullName>
    </submittedName>
</protein>
<reference evidence="1 2" key="1">
    <citation type="submission" date="2018-06" db="EMBL/GenBank/DDBJ databases">
        <authorList>
            <consortium name="Pathogen Informatics"/>
            <person name="Doyle S."/>
        </authorList>
    </citation>
    <scope>NUCLEOTIDE SEQUENCE [LARGE SCALE GENOMIC DNA]</scope>
    <source>
        <strain evidence="1 2">NCTC13043</strain>
    </source>
</reference>
<organism evidence="1 2">
    <name type="scientific">Prevotella pallens</name>
    <dbReference type="NCBI Taxonomy" id="60133"/>
    <lineage>
        <taxon>Bacteria</taxon>
        <taxon>Pseudomonadati</taxon>
        <taxon>Bacteroidota</taxon>
        <taxon>Bacteroidia</taxon>
        <taxon>Bacteroidales</taxon>
        <taxon>Prevotellaceae</taxon>
        <taxon>Prevotella</taxon>
    </lineage>
</organism>
<name>A0A379GA11_9BACT</name>
<dbReference type="Proteomes" id="UP000254235">
    <property type="component" value="Unassembled WGS sequence"/>
</dbReference>
<dbReference type="GeneID" id="78571852"/>
<dbReference type="AlphaFoldDB" id="A0A379GA11"/>
<proteinExistence type="predicted"/>